<dbReference type="EMBL" id="ADVR01000003">
    <property type="protein sequence ID" value="EFO81971.1"/>
    <property type="molecule type" value="Genomic_DNA"/>
</dbReference>
<gene>
    <name evidence="1" type="ORF">OSCT_0120</name>
</gene>
<dbReference type="HOGENOM" id="CLU_1683430_0_0_0"/>
<sequence length="150" mass="15666">MDDAQLFIMAAQHAGFGAEAAAATLAWARGYLGDVGQPGQRLYIFRSASNGTGTSELSAATPPARPRTLLAFRNADTALSFAQKAGLGRAPRLASMGIGHLLAALIQRPSITTLIVADDDDTSLHAGLPVGVRIERGALLDQLQIADCRL</sequence>
<keyword evidence="2" id="KW-1185">Reference proteome</keyword>
<dbReference type="STRING" id="765420.OSCT_0120"/>
<evidence type="ECO:0000313" key="2">
    <source>
        <dbReference type="Proteomes" id="UP000054010"/>
    </source>
</evidence>
<dbReference type="AlphaFoldDB" id="E1I9W9"/>
<proteinExistence type="predicted"/>
<comment type="caution">
    <text evidence="1">The sequence shown here is derived from an EMBL/GenBank/DDBJ whole genome shotgun (WGS) entry which is preliminary data.</text>
</comment>
<name>E1I9W9_9CHLR</name>
<reference evidence="1 2" key="1">
    <citation type="journal article" date="2011" name="J. Bacteriol.">
        <title>Draft genome sequence of the anoxygenic filamentous phototrophic bacterium Oscillochloris trichoides subsp. DG-6.</title>
        <authorList>
            <person name="Kuznetsov B.B."/>
            <person name="Ivanovsky R.N."/>
            <person name="Keppen O.I."/>
            <person name="Sukhacheva M.V."/>
            <person name="Bumazhkin B.K."/>
            <person name="Patutina E.O."/>
            <person name="Beletsky A.V."/>
            <person name="Mardanov A.V."/>
            <person name="Baslerov R.V."/>
            <person name="Panteleeva A.N."/>
            <person name="Kolganova T.V."/>
            <person name="Ravin N.V."/>
            <person name="Skryabin K.G."/>
        </authorList>
    </citation>
    <scope>NUCLEOTIDE SEQUENCE [LARGE SCALE GENOMIC DNA]</scope>
    <source>
        <strain evidence="1 2">DG-6</strain>
    </source>
</reference>
<organism evidence="1 2">
    <name type="scientific">Oscillochloris trichoides DG-6</name>
    <dbReference type="NCBI Taxonomy" id="765420"/>
    <lineage>
        <taxon>Bacteria</taxon>
        <taxon>Bacillati</taxon>
        <taxon>Chloroflexota</taxon>
        <taxon>Chloroflexia</taxon>
        <taxon>Chloroflexales</taxon>
        <taxon>Chloroflexineae</taxon>
        <taxon>Oscillochloridaceae</taxon>
        <taxon>Oscillochloris</taxon>
    </lineage>
</organism>
<accession>E1I9W9</accession>
<evidence type="ECO:0000313" key="1">
    <source>
        <dbReference type="EMBL" id="EFO81971.1"/>
    </source>
</evidence>
<protein>
    <submittedName>
        <fullName evidence="1">Uncharacterized protein</fullName>
    </submittedName>
</protein>
<dbReference type="Proteomes" id="UP000054010">
    <property type="component" value="Unassembled WGS sequence"/>
</dbReference>